<dbReference type="Pfam" id="PF13041">
    <property type="entry name" value="PPR_2"/>
    <property type="match status" value="1"/>
</dbReference>
<dbReference type="HOGENOM" id="CLU_002706_0_0_1"/>
<feature type="repeat" description="PPR" evidence="2">
    <location>
        <begin position="106"/>
        <end position="140"/>
    </location>
</feature>
<dbReference type="PANTHER" id="PTHR47926">
    <property type="entry name" value="PENTATRICOPEPTIDE REPEAT-CONTAINING PROTEIN"/>
    <property type="match status" value="1"/>
</dbReference>
<evidence type="ECO:0000256" key="2">
    <source>
        <dbReference type="PROSITE-ProRule" id="PRU00708"/>
    </source>
</evidence>
<dbReference type="Gene3D" id="1.25.40.10">
    <property type="entry name" value="Tetratricopeptide repeat domain"/>
    <property type="match status" value="3"/>
</dbReference>
<dbReference type="AlphaFoldDB" id="D8QXA5"/>
<gene>
    <name evidence="3" type="ORF">SELMODRAFT_33898</name>
</gene>
<feature type="repeat" description="PPR" evidence="2">
    <location>
        <begin position="209"/>
        <end position="243"/>
    </location>
</feature>
<name>D8QXA5_SELML</name>
<dbReference type="InterPro" id="IPR046960">
    <property type="entry name" value="PPR_At4g14850-like_plant"/>
</dbReference>
<feature type="non-terminal residue" evidence="3">
    <location>
        <position position="316"/>
    </location>
</feature>
<feature type="non-terminal residue" evidence="3">
    <location>
        <position position="1"/>
    </location>
</feature>
<dbReference type="GO" id="GO:0003723">
    <property type="term" value="F:RNA binding"/>
    <property type="evidence" value="ECO:0007669"/>
    <property type="project" value="InterPro"/>
</dbReference>
<organism evidence="4">
    <name type="scientific">Selaginella moellendorffii</name>
    <name type="common">Spikemoss</name>
    <dbReference type="NCBI Taxonomy" id="88036"/>
    <lineage>
        <taxon>Eukaryota</taxon>
        <taxon>Viridiplantae</taxon>
        <taxon>Streptophyta</taxon>
        <taxon>Embryophyta</taxon>
        <taxon>Tracheophyta</taxon>
        <taxon>Lycopodiopsida</taxon>
        <taxon>Selaginellales</taxon>
        <taxon>Selaginellaceae</taxon>
        <taxon>Selaginella</taxon>
    </lineage>
</organism>
<dbReference type="PROSITE" id="PS51375">
    <property type="entry name" value="PPR"/>
    <property type="match status" value="3"/>
</dbReference>
<protein>
    <recommendedName>
        <fullName evidence="5">Pentacotripeptide-repeat region of PRORP domain-containing protein</fullName>
    </recommendedName>
</protein>
<dbReference type="InterPro" id="IPR002885">
    <property type="entry name" value="PPR_rpt"/>
</dbReference>
<dbReference type="InterPro" id="IPR011990">
    <property type="entry name" value="TPR-like_helical_dom_sf"/>
</dbReference>
<dbReference type="InParanoid" id="D8QXA5"/>
<feature type="repeat" description="PPR" evidence="2">
    <location>
        <begin position="43"/>
        <end position="77"/>
    </location>
</feature>
<accession>D8QXA5</accession>
<dbReference type="eggNOG" id="KOG4197">
    <property type="taxonomic scope" value="Eukaryota"/>
</dbReference>
<evidence type="ECO:0000313" key="4">
    <source>
        <dbReference type="Proteomes" id="UP000001514"/>
    </source>
</evidence>
<dbReference type="Pfam" id="PF01535">
    <property type="entry name" value="PPR"/>
    <property type="match status" value="4"/>
</dbReference>
<sequence length="316" mass="33955">SVVRPTHVSFVAALAACANCRDLQSGIRIHAQIVAAPPAIASNPVVCCALVTMYGKCGSLADARKVFDDMPRKTITGVSNAMINMYAKCQQAVEAKKVFDSLKFRNVITWNATIAAFAQNGYFTEALDLYDCMVKKDSSVRPDNVTYVNALHACAGLGWIVQGRDLHSRIAASEWSSDAVVMNSVMSMFVRCGSPGEAKRVFQGLKNRSAVSWTIAIAATAQQGSSNEAVELFLGMIQEGLAPDSYAFAGILFACSHGGLLDTGWSCFTSMRQDFGVDPGAEHYGCLIDLLGRAGRSNQAKDLLLAMPFSPDDISW</sequence>
<reference evidence="3 4" key="1">
    <citation type="journal article" date="2011" name="Science">
        <title>The Selaginella genome identifies genetic changes associated with the evolution of vascular plants.</title>
        <authorList>
            <person name="Banks J.A."/>
            <person name="Nishiyama T."/>
            <person name="Hasebe M."/>
            <person name="Bowman J.L."/>
            <person name="Gribskov M."/>
            <person name="dePamphilis C."/>
            <person name="Albert V.A."/>
            <person name="Aono N."/>
            <person name="Aoyama T."/>
            <person name="Ambrose B.A."/>
            <person name="Ashton N.W."/>
            <person name="Axtell M.J."/>
            <person name="Barker E."/>
            <person name="Barker M.S."/>
            <person name="Bennetzen J.L."/>
            <person name="Bonawitz N.D."/>
            <person name="Chapple C."/>
            <person name="Cheng C."/>
            <person name="Correa L.G."/>
            <person name="Dacre M."/>
            <person name="DeBarry J."/>
            <person name="Dreyer I."/>
            <person name="Elias M."/>
            <person name="Engstrom E.M."/>
            <person name="Estelle M."/>
            <person name="Feng L."/>
            <person name="Finet C."/>
            <person name="Floyd S.K."/>
            <person name="Frommer W.B."/>
            <person name="Fujita T."/>
            <person name="Gramzow L."/>
            <person name="Gutensohn M."/>
            <person name="Harholt J."/>
            <person name="Hattori M."/>
            <person name="Heyl A."/>
            <person name="Hirai T."/>
            <person name="Hiwatashi Y."/>
            <person name="Ishikawa M."/>
            <person name="Iwata M."/>
            <person name="Karol K.G."/>
            <person name="Koehler B."/>
            <person name="Kolukisaoglu U."/>
            <person name="Kubo M."/>
            <person name="Kurata T."/>
            <person name="Lalonde S."/>
            <person name="Li K."/>
            <person name="Li Y."/>
            <person name="Litt A."/>
            <person name="Lyons E."/>
            <person name="Manning G."/>
            <person name="Maruyama T."/>
            <person name="Michael T.P."/>
            <person name="Mikami K."/>
            <person name="Miyazaki S."/>
            <person name="Morinaga S."/>
            <person name="Murata T."/>
            <person name="Mueller-Roeber B."/>
            <person name="Nelson D.R."/>
            <person name="Obara M."/>
            <person name="Oguri Y."/>
            <person name="Olmstead R.G."/>
            <person name="Onodera N."/>
            <person name="Petersen B.L."/>
            <person name="Pils B."/>
            <person name="Prigge M."/>
            <person name="Rensing S.A."/>
            <person name="Riano-Pachon D.M."/>
            <person name="Roberts A.W."/>
            <person name="Sato Y."/>
            <person name="Scheller H.V."/>
            <person name="Schulz B."/>
            <person name="Schulz C."/>
            <person name="Shakirov E.V."/>
            <person name="Shibagaki N."/>
            <person name="Shinohara N."/>
            <person name="Shippen D.E."/>
            <person name="Soerensen I."/>
            <person name="Sotooka R."/>
            <person name="Sugimoto N."/>
            <person name="Sugita M."/>
            <person name="Sumikawa N."/>
            <person name="Tanurdzic M."/>
            <person name="Theissen G."/>
            <person name="Ulvskov P."/>
            <person name="Wakazuki S."/>
            <person name="Weng J.K."/>
            <person name="Willats W.W."/>
            <person name="Wipf D."/>
            <person name="Wolf P.G."/>
            <person name="Yang L."/>
            <person name="Zimmer A.D."/>
            <person name="Zhu Q."/>
            <person name="Mitros T."/>
            <person name="Hellsten U."/>
            <person name="Loque D."/>
            <person name="Otillar R."/>
            <person name="Salamov A."/>
            <person name="Schmutz J."/>
            <person name="Shapiro H."/>
            <person name="Lindquist E."/>
            <person name="Lucas S."/>
            <person name="Rokhsar D."/>
            <person name="Grigoriev I.V."/>
        </authorList>
    </citation>
    <scope>NUCLEOTIDE SEQUENCE [LARGE SCALE GENOMIC DNA]</scope>
</reference>
<evidence type="ECO:0008006" key="5">
    <source>
        <dbReference type="Google" id="ProtNLM"/>
    </source>
</evidence>
<evidence type="ECO:0000256" key="1">
    <source>
        <dbReference type="ARBA" id="ARBA00022737"/>
    </source>
</evidence>
<keyword evidence="4" id="KW-1185">Reference proteome</keyword>
<proteinExistence type="predicted"/>
<dbReference type="PANTHER" id="PTHR47926:SF533">
    <property type="entry name" value="DYW DOMAIN-CONTAINING PROTEIN"/>
    <property type="match status" value="1"/>
</dbReference>
<dbReference type="Proteomes" id="UP000001514">
    <property type="component" value="Unassembled WGS sequence"/>
</dbReference>
<dbReference type="GO" id="GO:0009451">
    <property type="term" value="P:RNA modification"/>
    <property type="evidence" value="ECO:0007669"/>
    <property type="project" value="InterPro"/>
</dbReference>
<evidence type="ECO:0000313" key="3">
    <source>
        <dbReference type="EMBL" id="EFJ35777.1"/>
    </source>
</evidence>
<dbReference type="EMBL" id="GL377568">
    <property type="protein sequence ID" value="EFJ35777.1"/>
    <property type="molecule type" value="Genomic_DNA"/>
</dbReference>
<dbReference type="FunFam" id="1.25.40.10:FF:000158">
    <property type="entry name" value="pentatricopeptide repeat-containing protein At2g33680"/>
    <property type="match status" value="1"/>
</dbReference>
<dbReference type="GO" id="GO:0048731">
    <property type="term" value="P:system development"/>
    <property type="evidence" value="ECO:0007669"/>
    <property type="project" value="UniProtKB-ARBA"/>
</dbReference>
<dbReference type="KEGG" id="smo:SELMODRAFT_33898"/>
<keyword evidence="1" id="KW-0677">Repeat</keyword>
<dbReference type="NCBIfam" id="TIGR00756">
    <property type="entry name" value="PPR"/>
    <property type="match status" value="3"/>
</dbReference>
<dbReference type="Gramene" id="EFJ35777">
    <property type="protein sequence ID" value="EFJ35777"/>
    <property type="gene ID" value="SELMODRAFT_33898"/>
</dbReference>